<keyword evidence="3" id="KW-1003">Cell membrane</keyword>
<keyword evidence="6 8" id="KW-0472">Membrane</keyword>
<keyword evidence="4 7" id="KW-0812">Transmembrane</keyword>
<evidence type="ECO:0000256" key="8">
    <source>
        <dbReference type="SAM" id="Phobius"/>
    </source>
</evidence>
<comment type="subcellular location">
    <subcellularLocation>
        <location evidence="1">Cell membrane</location>
        <topology evidence="1">Single-pass membrane protein</topology>
    </subcellularLocation>
    <subcellularLocation>
        <location evidence="7">Cell membrane</location>
        <topology evidence="7">Single-pass type II membrane protein</topology>
    </subcellularLocation>
</comment>
<reference evidence="9 10" key="1">
    <citation type="journal article" date="2017" name="Front. Microbiol.">
        <title>Genome of Ca. Pandoraea novymonadis, an Endosymbiotic Bacterium of the Trypanosomatid Novymonas esmeraldas.</title>
        <authorList>
            <person name="Kostygov A.Y."/>
            <person name="Butenko A."/>
            <person name="Nenarokova A."/>
            <person name="Tashyreva D."/>
            <person name="Flegontov P."/>
            <person name="Lukes J."/>
            <person name="Yurchenko V."/>
        </authorList>
    </citation>
    <scope>NUCLEOTIDE SEQUENCE [LARGE SCALE GENOMIC DNA]</scope>
    <source>
        <strain evidence="9 10">E262</strain>
    </source>
</reference>
<accession>A0ABX5FFK7</accession>
<keyword evidence="7" id="KW-0653">Protein transport</keyword>
<evidence type="ECO:0000256" key="6">
    <source>
        <dbReference type="ARBA" id="ARBA00023136"/>
    </source>
</evidence>
<keyword evidence="10" id="KW-1185">Reference proteome</keyword>
<dbReference type="Pfam" id="PF02472">
    <property type="entry name" value="ExbD"/>
    <property type="match status" value="1"/>
</dbReference>
<keyword evidence="5 8" id="KW-1133">Transmembrane helix</keyword>
<comment type="similarity">
    <text evidence="2 7">Belongs to the ExbD/TolR family.</text>
</comment>
<dbReference type="InterPro" id="IPR003400">
    <property type="entry name" value="ExbD"/>
</dbReference>
<evidence type="ECO:0000256" key="4">
    <source>
        <dbReference type="ARBA" id="ARBA00022692"/>
    </source>
</evidence>
<dbReference type="Gene3D" id="3.30.420.270">
    <property type="match status" value="1"/>
</dbReference>
<proteinExistence type="inferred from homology"/>
<feature type="transmembrane region" description="Helical" evidence="8">
    <location>
        <begin position="20"/>
        <end position="41"/>
    </location>
</feature>
<keyword evidence="7" id="KW-0813">Transport</keyword>
<evidence type="ECO:0000256" key="7">
    <source>
        <dbReference type="RuleBase" id="RU003879"/>
    </source>
</evidence>
<dbReference type="EMBL" id="MUHY01000001">
    <property type="protein sequence ID" value="PSB92278.1"/>
    <property type="molecule type" value="Genomic_DNA"/>
</dbReference>
<dbReference type="Proteomes" id="UP000242660">
    <property type="component" value="Unassembled WGS sequence"/>
</dbReference>
<evidence type="ECO:0000256" key="2">
    <source>
        <dbReference type="ARBA" id="ARBA00005811"/>
    </source>
</evidence>
<comment type="caution">
    <text evidence="9">The sequence shown here is derived from an EMBL/GenBank/DDBJ whole genome shotgun (WGS) entry which is preliminary data.</text>
</comment>
<evidence type="ECO:0000313" key="10">
    <source>
        <dbReference type="Proteomes" id="UP000242660"/>
    </source>
</evidence>
<name>A0ABX5FFK7_9BURK</name>
<evidence type="ECO:0000256" key="1">
    <source>
        <dbReference type="ARBA" id="ARBA00004162"/>
    </source>
</evidence>
<protein>
    <submittedName>
        <fullName evidence="9">Biopolymer transport protein ExbD</fullName>
    </submittedName>
</protein>
<organism evidence="9 10">
    <name type="scientific">Candidatus Pandoraea novymonadis</name>
    <dbReference type="NCBI Taxonomy" id="1808959"/>
    <lineage>
        <taxon>Bacteria</taxon>
        <taxon>Pseudomonadati</taxon>
        <taxon>Pseudomonadota</taxon>
        <taxon>Betaproteobacteria</taxon>
        <taxon>Burkholderiales</taxon>
        <taxon>Burkholderiaceae</taxon>
        <taxon>Pandoraea</taxon>
    </lineage>
</organism>
<dbReference type="PANTHER" id="PTHR30558:SF7">
    <property type="entry name" value="TOL-PAL SYSTEM PROTEIN TOLR"/>
    <property type="match status" value="1"/>
</dbReference>
<gene>
    <name evidence="9" type="primary">exbD</name>
    <name evidence="9" type="ORF">BZL35_00514</name>
</gene>
<dbReference type="PANTHER" id="PTHR30558">
    <property type="entry name" value="EXBD MEMBRANE COMPONENT OF PMF-DRIVEN MACROMOLECULE IMPORT SYSTEM"/>
    <property type="match status" value="1"/>
</dbReference>
<sequence length="143" mass="16202">MACSMRSNRYSRRAMAQMNVVPYIDVMLVLLVIFMTTVPLISPAIVNLPNFSNADSQEKTPIVVNIKAHDQMLVQYKEGNNPYEQEMSGPELLSFLKNREQSNCEQPVVIAAEKTLRYELVIDLMSDLKAEGVKRIGLLVKQK</sequence>
<evidence type="ECO:0000256" key="5">
    <source>
        <dbReference type="ARBA" id="ARBA00022989"/>
    </source>
</evidence>
<evidence type="ECO:0000313" key="9">
    <source>
        <dbReference type="EMBL" id="PSB92278.1"/>
    </source>
</evidence>
<evidence type="ECO:0000256" key="3">
    <source>
        <dbReference type="ARBA" id="ARBA00022475"/>
    </source>
</evidence>